<dbReference type="EMBL" id="JANVFS010000021">
    <property type="protein sequence ID" value="KAJ4475972.1"/>
    <property type="molecule type" value="Genomic_DNA"/>
</dbReference>
<proteinExistence type="predicted"/>
<comment type="caution">
    <text evidence="2">The sequence shown here is derived from an EMBL/GenBank/DDBJ whole genome shotgun (WGS) entry which is preliminary data.</text>
</comment>
<feature type="region of interest" description="Disordered" evidence="1">
    <location>
        <begin position="137"/>
        <end position="159"/>
    </location>
</feature>
<reference evidence="2" key="1">
    <citation type="submission" date="2022-08" db="EMBL/GenBank/DDBJ databases">
        <authorList>
            <consortium name="DOE Joint Genome Institute"/>
            <person name="Min B."/>
            <person name="Riley R."/>
            <person name="Sierra-Patev S."/>
            <person name="Naranjo-Ortiz M."/>
            <person name="Looney B."/>
            <person name="Konkel Z."/>
            <person name="Slot J.C."/>
            <person name="Sakamoto Y."/>
            <person name="Steenwyk J.L."/>
            <person name="Rokas A."/>
            <person name="Carro J."/>
            <person name="Camarero S."/>
            <person name="Ferreira P."/>
            <person name="Molpeceres G."/>
            <person name="Ruiz-Duenas F.J."/>
            <person name="Serrano A."/>
            <person name="Henrissat B."/>
            <person name="Drula E."/>
            <person name="Hughes K.W."/>
            <person name="Mata J.L."/>
            <person name="Ishikawa N.K."/>
            <person name="Vargas-Isla R."/>
            <person name="Ushijima S."/>
            <person name="Smith C.A."/>
            <person name="Ahrendt S."/>
            <person name="Andreopoulos W."/>
            <person name="He G."/>
            <person name="Labutti K."/>
            <person name="Lipzen A."/>
            <person name="Ng V."/>
            <person name="Sandor L."/>
            <person name="Barry K."/>
            <person name="Martinez A.T."/>
            <person name="Xiao Y."/>
            <person name="Gibbons J.G."/>
            <person name="Terashima K."/>
            <person name="Hibbett D.S."/>
            <person name="Grigoriev I.V."/>
        </authorList>
    </citation>
    <scope>NUCLEOTIDE SEQUENCE</scope>
    <source>
        <strain evidence="2">Sp2 HRB7682 ss15</strain>
    </source>
</reference>
<gene>
    <name evidence="2" type="ORF">C8J55DRAFT_490257</name>
</gene>
<evidence type="ECO:0000313" key="2">
    <source>
        <dbReference type="EMBL" id="KAJ4475972.1"/>
    </source>
</evidence>
<evidence type="ECO:0000256" key="1">
    <source>
        <dbReference type="SAM" id="MobiDB-lite"/>
    </source>
</evidence>
<protein>
    <submittedName>
        <fullName evidence="2">Uncharacterized protein</fullName>
    </submittedName>
</protein>
<name>A0A9W9DLE4_9AGAR</name>
<reference evidence="2" key="2">
    <citation type="journal article" date="2023" name="Proc. Natl. Acad. Sci. U.S.A.">
        <title>A global phylogenomic analysis of the shiitake genus Lentinula.</title>
        <authorList>
            <person name="Sierra-Patev S."/>
            <person name="Min B."/>
            <person name="Naranjo-Ortiz M."/>
            <person name="Looney B."/>
            <person name="Konkel Z."/>
            <person name="Slot J.C."/>
            <person name="Sakamoto Y."/>
            <person name="Steenwyk J.L."/>
            <person name="Rokas A."/>
            <person name="Carro J."/>
            <person name="Camarero S."/>
            <person name="Ferreira P."/>
            <person name="Molpeceres G."/>
            <person name="Ruiz-Duenas F.J."/>
            <person name="Serrano A."/>
            <person name="Henrissat B."/>
            <person name="Drula E."/>
            <person name="Hughes K.W."/>
            <person name="Mata J.L."/>
            <person name="Ishikawa N.K."/>
            <person name="Vargas-Isla R."/>
            <person name="Ushijima S."/>
            <person name="Smith C.A."/>
            <person name="Donoghue J."/>
            <person name="Ahrendt S."/>
            <person name="Andreopoulos W."/>
            <person name="He G."/>
            <person name="LaButti K."/>
            <person name="Lipzen A."/>
            <person name="Ng V."/>
            <person name="Riley R."/>
            <person name="Sandor L."/>
            <person name="Barry K."/>
            <person name="Martinez A.T."/>
            <person name="Xiao Y."/>
            <person name="Gibbons J.G."/>
            <person name="Terashima K."/>
            <person name="Grigoriev I.V."/>
            <person name="Hibbett D."/>
        </authorList>
    </citation>
    <scope>NUCLEOTIDE SEQUENCE</scope>
    <source>
        <strain evidence="2">Sp2 HRB7682 ss15</strain>
    </source>
</reference>
<accession>A0A9W9DLE4</accession>
<dbReference type="Proteomes" id="UP001150238">
    <property type="component" value="Unassembled WGS sequence"/>
</dbReference>
<sequence>MPKLSHNIRPSPPYSSCKIWSILRLRRSLEDGPSRSEKIPWHLHILSTDKYQNLELIHTVHTILETCSGAFRSELVLRTFAFHLTWSLSATKEPAKPEDELVPALHIVYPSGALALATTAVYWALNLRANGTVSAGIEGSGGKENSDATAATPSKTKPKNKLKSAASIACNNENSFGEKFSGEYNQYQAHTSKLTKAKWNLIINASKCYIINIPNSGARPALKVGLEEARTNFSVDDEGGSELDTGIREERRRQDVIMLSDD</sequence>
<organism evidence="2 3">
    <name type="scientific">Lentinula lateritia</name>
    <dbReference type="NCBI Taxonomy" id="40482"/>
    <lineage>
        <taxon>Eukaryota</taxon>
        <taxon>Fungi</taxon>
        <taxon>Dikarya</taxon>
        <taxon>Basidiomycota</taxon>
        <taxon>Agaricomycotina</taxon>
        <taxon>Agaricomycetes</taxon>
        <taxon>Agaricomycetidae</taxon>
        <taxon>Agaricales</taxon>
        <taxon>Marasmiineae</taxon>
        <taxon>Omphalotaceae</taxon>
        <taxon>Lentinula</taxon>
    </lineage>
</organism>
<evidence type="ECO:0000313" key="3">
    <source>
        <dbReference type="Proteomes" id="UP001150238"/>
    </source>
</evidence>
<dbReference type="AlphaFoldDB" id="A0A9W9DLE4"/>